<dbReference type="PANTHER" id="PTHR30472">
    <property type="entry name" value="FERRIC ENTEROBACTIN TRANSPORT SYSTEM PERMEASE PROTEIN"/>
    <property type="match status" value="1"/>
</dbReference>
<feature type="transmembrane region" description="Helical" evidence="8">
    <location>
        <begin position="297"/>
        <end position="316"/>
    </location>
</feature>
<feature type="transmembrane region" description="Helical" evidence="8">
    <location>
        <begin position="109"/>
        <end position="129"/>
    </location>
</feature>
<keyword evidence="6 8" id="KW-1133">Transmembrane helix</keyword>
<gene>
    <name evidence="9" type="ORF">GCM10008171_25510</name>
</gene>
<proteinExistence type="inferred from homology"/>
<comment type="similarity">
    <text evidence="2">Belongs to the binding-protein-dependent transport system permease family. FecCD subfamily.</text>
</comment>
<evidence type="ECO:0000256" key="5">
    <source>
        <dbReference type="ARBA" id="ARBA00022692"/>
    </source>
</evidence>
<evidence type="ECO:0000256" key="8">
    <source>
        <dbReference type="SAM" id="Phobius"/>
    </source>
</evidence>
<evidence type="ECO:0000256" key="7">
    <source>
        <dbReference type="ARBA" id="ARBA00023136"/>
    </source>
</evidence>
<evidence type="ECO:0000313" key="10">
    <source>
        <dbReference type="Proteomes" id="UP001143364"/>
    </source>
</evidence>
<comment type="caution">
    <text evidence="9">The sequence shown here is derived from an EMBL/GenBank/DDBJ whole genome shotgun (WGS) entry which is preliminary data.</text>
</comment>
<dbReference type="Proteomes" id="UP001143364">
    <property type="component" value="Unassembled WGS sequence"/>
</dbReference>
<feature type="transmembrane region" description="Helical" evidence="8">
    <location>
        <begin position="135"/>
        <end position="155"/>
    </location>
</feature>
<keyword evidence="5 8" id="KW-0812">Transmembrane</keyword>
<comment type="subcellular location">
    <subcellularLocation>
        <location evidence="1">Cell membrane</location>
        <topology evidence="1">Multi-pass membrane protein</topology>
    </subcellularLocation>
</comment>
<dbReference type="InterPro" id="IPR000522">
    <property type="entry name" value="ABC_transptr_permease_BtuC"/>
</dbReference>
<feature type="transmembrane region" description="Helical" evidence="8">
    <location>
        <begin position="328"/>
        <end position="345"/>
    </location>
</feature>
<dbReference type="FunFam" id="1.10.3470.10:FF:000001">
    <property type="entry name" value="Vitamin B12 ABC transporter permease BtuC"/>
    <property type="match status" value="1"/>
</dbReference>
<reference evidence="9" key="2">
    <citation type="submission" date="2023-01" db="EMBL/GenBank/DDBJ databases">
        <authorList>
            <person name="Sun Q."/>
            <person name="Evtushenko L."/>
        </authorList>
    </citation>
    <scope>NUCLEOTIDE SEQUENCE</scope>
    <source>
        <strain evidence="9">VKM B-2555</strain>
    </source>
</reference>
<accession>A0A9W6JHH7</accession>
<evidence type="ECO:0000256" key="3">
    <source>
        <dbReference type="ARBA" id="ARBA00022448"/>
    </source>
</evidence>
<evidence type="ECO:0000256" key="4">
    <source>
        <dbReference type="ARBA" id="ARBA00022475"/>
    </source>
</evidence>
<dbReference type="Pfam" id="PF01032">
    <property type="entry name" value="FecCD"/>
    <property type="match status" value="1"/>
</dbReference>
<keyword evidence="4" id="KW-1003">Cell membrane</keyword>
<dbReference type="CDD" id="cd06550">
    <property type="entry name" value="TM_ABC_iron-siderophores_like"/>
    <property type="match status" value="1"/>
</dbReference>
<feature type="transmembrane region" description="Helical" evidence="8">
    <location>
        <begin position="80"/>
        <end position="97"/>
    </location>
</feature>
<evidence type="ECO:0000256" key="6">
    <source>
        <dbReference type="ARBA" id="ARBA00022989"/>
    </source>
</evidence>
<dbReference type="SUPFAM" id="SSF81345">
    <property type="entry name" value="ABC transporter involved in vitamin B12 uptake, BtuC"/>
    <property type="match status" value="1"/>
</dbReference>
<keyword evidence="3" id="KW-0813">Transport</keyword>
<evidence type="ECO:0000256" key="1">
    <source>
        <dbReference type="ARBA" id="ARBA00004651"/>
    </source>
</evidence>
<name>A0A9W6JHH7_9HYPH</name>
<sequence length="348" mass="35149">MATADRRPMAASPRARFVGLGAATMLLLVAAMALSLLIGPARLPAQEIWAVAMEKLGLGAASGVAPGRAAIVWELRAPRTVLAAIVGAGLGMVGAAMQSATRNPLADPHLLGVAAGAAFGANLAILHVGDAFGPATTPLFAFLGALGATLAVLAVARVTGPGTADRLILTGVAVAFVVTACANMLILFADQRSAANVVFWTLGGFGASDWSTIPVPALALALGGTWFLMKARDLNALSMGDETAATLGVPVERARLAHMVVGAFVTGVLVSVSGMIGFVGLMTPHAARMLLGGDNRLVLPASALLGALALVLADMAARTVIAPDDMPIGVVTGVVGGLFFVALLRRER</sequence>
<dbReference type="GO" id="GO:0005886">
    <property type="term" value="C:plasma membrane"/>
    <property type="evidence" value="ECO:0007669"/>
    <property type="project" value="UniProtKB-SubCell"/>
</dbReference>
<feature type="transmembrane region" description="Helical" evidence="8">
    <location>
        <begin position="167"/>
        <end position="189"/>
    </location>
</feature>
<keyword evidence="10" id="KW-1185">Reference proteome</keyword>
<reference evidence="9" key="1">
    <citation type="journal article" date="2014" name="Int. J. Syst. Evol. Microbiol.">
        <title>Complete genome sequence of Corynebacterium casei LMG S-19264T (=DSM 44701T), isolated from a smear-ripened cheese.</title>
        <authorList>
            <consortium name="US DOE Joint Genome Institute (JGI-PGF)"/>
            <person name="Walter F."/>
            <person name="Albersmeier A."/>
            <person name="Kalinowski J."/>
            <person name="Ruckert C."/>
        </authorList>
    </citation>
    <scope>NUCLEOTIDE SEQUENCE</scope>
    <source>
        <strain evidence="9">VKM B-2555</strain>
    </source>
</reference>
<dbReference type="GO" id="GO:0033214">
    <property type="term" value="P:siderophore-iron import into cell"/>
    <property type="evidence" value="ECO:0007669"/>
    <property type="project" value="TreeGrafter"/>
</dbReference>
<dbReference type="Gene3D" id="1.10.3470.10">
    <property type="entry name" value="ABC transporter involved in vitamin B12 uptake, BtuC"/>
    <property type="match status" value="1"/>
</dbReference>
<evidence type="ECO:0000313" key="9">
    <source>
        <dbReference type="EMBL" id="GLK77297.1"/>
    </source>
</evidence>
<dbReference type="GO" id="GO:0022857">
    <property type="term" value="F:transmembrane transporter activity"/>
    <property type="evidence" value="ECO:0007669"/>
    <property type="project" value="InterPro"/>
</dbReference>
<dbReference type="PANTHER" id="PTHR30472:SF67">
    <property type="entry name" value="PERMEASE OF ABC TRANSPORTER-RELATED"/>
    <property type="match status" value="1"/>
</dbReference>
<feature type="transmembrane region" description="Helical" evidence="8">
    <location>
        <begin position="260"/>
        <end position="282"/>
    </location>
</feature>
<evidence type="ECO:0000256" key="2">
    <source>
        <dbReference type="ARBA" id="ARBA00007935"/>
    </source>
</evidence>
<dbReference type="EMBL" id="BSFK01000013">
    <property type="protein sequence ID" value="GLK77297.1"/>
    <property type="molecule type" value="Genomic_DNA"/>
</dbReference>
<dbReference type="RefSeq" id="WP_271205147.1">
    <property type="nucleotide sequence ID" value="NZ_BSFK01000013.1"/>
</dbReference>
<dbReference type="AlphaFoldDB" id="A0A9W6JHH7"/>
<dbReference type="InterPro" id="IPR037294">
    <property type="entry name" value="ABC_BtuC-like"/>
</dbReference>
<organism evidence="9 10">
    <name type="scientific">Methylopila jiangsuensis</name>
    <dbReference type="NCBI Taxonomy" id="586230"/>
    <lineage>
        <taxon>Bacteria</taxon>
        <taxon>Pseudomonadati</taxon>
        <taxon>Pseudomonadota</taxon>
        <taxon>Alphaproteobacteria</taxon>
        <taxon>Hyphomicrobiales</taxon>
        <taxon>Methylopilaceae</taxon>
        <taxon>Methylopila</taxon>
    </lineage>
</organism>
<protein>
    <submittedName>
        <fullName evidence="9">ABC transporter permease</fullName>
    </submittedName>
</protein>
<keyword evidence="7 8" id="KW-0472">Membrane</keyword>